<feature type="repeat" description="TPR" evidence="1">
    <location>
        <begin position="71"/>
        <end position="104"/>
    </location>
</feature>
<evidence type="ECO:0000256" key="3">
    <source>
        <dbReference type="SAM" id="Phobius"/>
    </source>
</evidence>
<evidence type="ECO:0000256" key="1">
    <source>
        <dbReference type="PROSITE-ProRule" id="PRU00339"/>
    </source>
</evidence>
<keyword evidence="3" id="KW-0812">Transmembrane</keyword>
<keyword evidence="6" id="KW-1185">Reference proteome</keyword>
<dbReference type="RefSeq" id="WP_121202409.1">
    <property type="nucleotide sequence ID" value="NZ_RBZP01000001.1"/>
</dbReference>
<dbReference type="Pfam" id="PF13240">
    <property type="entry name" value="Zn_Ribbon_1"/>
    <property type="match status" value="1"/>
</dbReference>
<dbReference type="SUPFAM" id="SSF48452">
    <property type="entry name" value="TPR-like"/>
    <property type="match status" value="1"/>
</dbReference>
<feature type="coiled-coil region" evidence="2">
    <location>
        <begin position="120"/>
        <end position="156"/>
    </location>
</feature>
<dbReference type="InterPro" id="IPR011990">
    <property type="entry name" value="TPR-like_helical_dom_sf"/>
</dbReference>
<evidence type="ECO:0000259" key="4">
    <source>
        <dbReference type="Pfam" id="PF13240"/>
    </source>
</evidence>
<dbReference type="InterPro" id="IPR019734">
    <property type="entry name" value="TPR_rpt"/>
</dbReference>
<accession>A0A495AB84</accession>
<evidence type="ECO:0000313" key="5">
    <source>
        <dbReference type="EMBL" id="RKQ37327.1"/>
    </source>
</evidence>
<evidence type="ECO:0000313" key="6">
    <source>
        <dbReference type="Proteomes" id="UP000269301"/>
    </source>
</evidence>
<dbReference type="PROSITE" id="PS50005">
    <property type="entry name" value="TPR"/>
    <property type="match status" value="1"/>
</dbReference>
<dbReference type="AlphaFoldDB" id="A0A495AB84"/>
<dbReference type="SMART" id="SM00028">
    <property type="entry name" value="TPR"/>
    <property type="match status" value="2"/>
</dbReference>
<dbReference type="EMBL" id="RBZP01000001">
    <property type="protein sequence ID" value="RKQ37327.1"/>
    <property type="molecule type" value="Genomic_DNA"/>
</dbReference>
<keyword evidence="2" id="KW-0175">Coiled coil</keyword>
<keyword evidence="1" id="KW-0802">TPR repeat</keyword>
<keyword evidence="3" id="KW-0472">Membrane</keyword>
<name>A0A495AB84_9BACI</name>
<dbReference type="Proteomes" id="UP000269301">
    <property type="component" value="Unassembled WGS sequence"/>
</dbReference>
<comment type="caution">
    <text evidence="5">The sequence shown here is derived from an EMBL/GenBank/DDBJ whole genome shotgun (WGS) entry which is preliminary data.</text>
</comment>
<protein>
    <submittedName>
        <fullName evidence="5">Zinc-ribbon domain-containing protein</fullName>
    </submittedName>
</protein>
<feature type="transmembrane region" description="Helical" evidence="3">
    <location>
        <begin position="42"/>
        <end position="64"/>
    </location>
</feature>
<gene>
    <name evidence="5" type="ORF">D8M06_00550</name>
</gene>
<proteinExistence type="predicted"/>
<dbReference type="OrthoDB" id="1822804at2"/>
<feature type="domain" description="Zinc-ribbon" evidence="4">
    <location>
        <begin position="3"/>
        <end position="25"/>
    </location>
</feature>
<dbReference type="Gene3D" id="1.25.40.10">
    <property type="entry name" value="Tetratricopeptide repeat domain"/>
    <property type="match status" value="1"/>
</dbReference>
<reference evidence="5 6" key="1">
    <citation type="journal article" date="2016" name="Int. J. Syst. Evol. Microbiol.">
        <title>Oceanobacillus halophilus sp. nov., a novel moderately halophilic bacterium from a hypersaline lake.</title>
        <authorList>
            <person name="Amoozegar M.A."/>
            <person name="Bagheri M."/>
            <person name="Makhdoumi A."/>
            <person name="Nikou M.M."/>
            <person name="Fazeli S.A.S."/>
            <person name="Schumann P."/>
            <person name="Sproer C."/>
            <person name="Sanchez-Porro C."/>
            <person name="Ventosa A."/>
        </authorList>
    </citation>
    <scope>NUCLEOTIDE SEQUENCE [LARGE SCALE GENOMIC DNA]</scope>
    <source>
        <strain evidence="5 6">DSM 23996</strain>
    </source>
</reference>
<sequence>MYYCPNCGSSVKEDEHFCVNCGKKLPTDIDDRMNRKKPFNKYWIIPIVVSILVILTFSIIQLLLQNRIADAKDFYNSGEEKVLEGNYDEAIPDFEQAIQLHSHFPQAQIALDFASNATSIEKMTDDAKKLSDEQEFQEALAMLNSAENNLKNYKGAAVNELINQIKNNHDEIKIAELSNNLDKNPSIDELKTLLWDAEAVGKKAEGITETIRSQIIDYSFSKASELITNNHFSDAYLFVEDALKYAPDSEKLNSLKTTIDKEKTAFETAQQNRIEQAMTIAQADQEFNETDAVSLVSANTEKDDSGNITVVGEVESVATIPINSVLVKYSLLSKSDTEILSNEVFVYPDTLYPEEKGNFEFTHYKLTENVSDVKLKVDKITWYTD</sequence>
<evidence type="ECO:0000256" key="2">
    <source>
        <dbReference type="SAM" id="Coils"/>
    </source>
</evidence>
<keyword evidence="3" id="KW-1133">Transmembrane helix</keyword>
<organism evidence="5 6">
    <name type="scientific">Oceanobacillus halophilus</name>
    <dbReference type="NCBI Taxonomy" id="930130"/>
    <lineage>
        <taxon>Bacteria</taxon>
        <taxon>Bacillati</taxon>
        <taxon>Bacillota</taxon>
        <taxon>Bacilli</taxon>
        <taxon>Bacillales</taxon>
        <taxon>Bacillaceae</taxon>
        <taxon>Oceanobacillus</taxon>
    </lineage>
</organism>
<dbReference type="InterPro" id="IPR026870">
    <property type="entry name" value="Zinc_ribbon_dom"/>
</dbReference>